<accession>A0AAV7HMM8</accession>
<organism evidence="1 2">
    <name type="scientific">Dendrobium chrysotoxum</name>
    <name type="common">Orchid</name>
    <dbReference type="NCBI Taxonomy" id="161865"/>
    <lineage>
        <taxon>Eukaryota</taxon>
        <taxon>Viridiplantae</taxon>
        <taxon>Streptophyta</taxon>
        <taxon>Embryophyta</taxon>
        <taxon>Tracheophyta</taxon>
        <taxon>Spermatophyta</taxon>
        <taxon>Magnoliopsida</taxon>
        <taxon>Liliopsida</taxon>
        <taxon>Asparagales</taxon>
        <taxon>Orchidaceae</taxon>
        <taxon>Epidendroideae</taxon>
        <taxon>Malaxideae</taxon>
        <taxon>Dendrobiinae</taxon>
        <taxon>Dendrobium</taxon>
    </lineage>
</organism>
<gene>
    <name evidence="1" type="ORF">IEQ34_001200</name>
</gene>
<evidence type="ECO:0000313" key="2">
    <source>
        <dbReference type="Proteomes" id="UP000775213"/>
    </source>
</evidence>
<comment type="caution">
    <text evidence="1">The sequence shown here is derived from an EMBL/GenBank/DDBJ whole genome shotgun (WGS) entry which is preliminary data.</text>
</comment>
<evidence type="ECO:0000313" key="1">
    <source>
        <dbReference type="EMBL" id="KAH0469642.1"/>
    </source>
</evidence>
<dbReference type="Proteomes" id="UP000775213">
    <property type="component" value="Unassembled WGS sequence"/>
</dbReference>
<dbReference type="AlphaFoldDB" id="A0AAV7HMM8"/>
<proteinExistence type="predicted"/>
<reference evidence="1 2" key="1">
    <citation type="journal article" date="2021" name="Hortic Res">
        <title>Chromosome-scale assembly of the Dendrobium chrysotoxum genome enhances the understanding of orchid evolution.</title>
        <authorList>
            <person name="Zhang Y."/>
            <person name="Zhang G.Q."/>
            <person name="Zhang D."/>
            <person name="Liu X.D."/>
            <person name="Xu X.Y."/>
            <person name="Sun W.H."/>
            <person name="Yu X."/>
            <person name="Zhu X."/>
            <person name="Wang Z.W."/>
            <person name="Zhao X."/>
            <person name="Zhong W.Y."/>
            <person name="Chen H."/>
            <person name="Yin W.L."/>
            <person name="Huang T."/>
            <person name="Niu S.C."/>
            <person name="Liu Z.J."/>
        </authorList>
    </citation>
    <scope>NUCLEOTIDE SEQUENCE [LARGE SCALE GENOMIC DNA]</scope>
    <source>
        <strain evidence="1">Lindl</strain>
    </source>
</reference>
<sequence length="180" mass="21090">MISIMPFQRKPTKVFVDDLRLWLIVEASLALINFFVNLKLSGDFFDILLDPRHVFFKHSNDLDYSRIFCHHFYYVFNCFMKLIKWSPMLISMRNPQSCKSGSCSLIEDLTFFSPRILHELGSLFSHPLQTDNATSHGTRPLCLAMRKMNVLFFIPISKRTILSYQRILFFNPLMTPPIST</sequence>
<name>A0AAV7HMM8_DENCH</name>
<protein>
    <submittedName>
        <fullName evidence="1">Uncharacterized protein</fullName>
    </submittedName>
</protein>
<keyword evidence="2" id="KW-1185">Reference proteome</keyword>
<dbReference type="EMBL" id="JAGFBR010000002">
    <property type="protein sequence ID" value="KAH0469642.1"/>
    <property type="molecule type" value="Genomic_DNA"/>
</dbReference>